<dbReference type="InterPro" id="IPR011146">
    <property type="entry name" value="HIT-like"/>
</dbReference>
<evidence type="ECO:0000256" key="2">
    <source>
        <dbReference type="SAM" id="MobiDB-lite"/>
    </source>
</evidence>
<dbReference type="EMBL" id="FUYM01000003">
    <property type="protein sequence ID" value="SKB52921.1"/>
    <property type="molecule type" value="Genomic_DNA"/>
</dbReference>
<evidence type="ECO:0000313" key="5">
    <source>
        <dbReference type="Proteomes" id="UP000189818"/>
    </source>
</evidence>
<dbReference type="GO" id="GO:0016787">
    <property type="term" value="F:hydrolase activity"/>
    <property type="evidence" value="ECO:0007669"/>
    <property type="project" value="UniProtKB-KW"/>
</dbReference>
<evidence type="ECO:0000313" key="4">
    <source>
        <dbReference type="EMBL" id="SKB52921.1"/>
    </source>
</evidence>
<dbReference type="SUPFAM" id="SSF54197">
    <property type="entry name" value="HIT-like"/>
    <property type="match status" value="1"/>
</dbReference>
<keyword evidence="5" id="KW-1185">Reference proteome</keyword>
<dbReference type="OrthoDB" id="9784774at2"/>
<sequence>MANATIEKFGWPATLVHDYRHWVLLLRPAQPTLGSLVLAAKSDATAFGELPAEAHAELKTVTAEIEALLKRAVDYRKLNYLMLMMVDPHVHFHVIPRHEGERERDGLSITDAGWPGPPALGQAVALSDEQIAALVGWLKGLMADGRSGAALADGSPAQEQIRNGAPNPVRDAGPEAIRDEDGKSWDVVDESSDESFPASDPPNYSRPEKD</sequence>
<name>A0A1T5C0J4_9SPHN</name>
<dbReference type="AlphaFoldDB" id="A0A1T5C0J4"/>
<organism evidence="4 5">
    <name type="scientific">Rhizorhabdus histidinilytica</name>
    <dbReference type="NCBI Taxonomy" id="439228"/>
    <lineage>
        <taxon>Bacteria</taxon>
        <taxon>Pseudomonadati</taxon>
        <taxon>Pseudomonadota</taxon>
        <taxon>Alphaproteobacteria</taxon>
        <taxon>Sphingomonadales</taxon>
        <taxon>Sphingomonadaceae</taxon>
        <taxon>Rhizorhabdus</taxon>
    </lineage>
</organism>
<feature type="compositionally biased region" description="Basic and acidic residues" evidence="2">
    <location>
        <begin position="172"/>
        <end position="186"/>
    </location>
</feature>
<keyword evidence="4" id="KW-0378">Hydrolase</keyword>
<dbReference type="PROSITE" id="PS51084">
    <property type="entry name" value="HIT_2"/>
    <property type="match status" value="1"/>
</dbReference>
<evidence type="ECO:0000259" key="3">
    <source>
        <dbReference type="PROSITE" id="PS51084"/>
    </source>
</evidence>
<feature type="domain" description="HIT" evidence="3">
    <location>
        <begin position="2"/>
        <end position="104"/>
    </location>
</feature>
<gene>
    <name evidence="4" type="ORF">SAMN06295920_103463</name>
</gene>
<dbReference type="Proteomes" id="UP000189818">
    <property type="component" value="Unassembled WGS sequence"/>
</dbReference>
<dbReference type="STRING" id="439228.SAMN06295920_103463"/>
<dbReference type="Gene3D" id="3.30.428.10">
    <property type="entry name" value="HIT-like"/>
    <property type="match status" value="1"/>
</dbReference>
<proteinExistence type="predicted"/>
<feature type="short sequence motif" description="Histidine triad motif" evidence="1">
    <location>
        <begin position="89"/>
        <end position="93"/>
    </location>
</feature>
<evidence type="ECO:0000256" key="1">
    <source>
        <dbReference type="PROSITE-ProRule" id="PRU00464"/>
    </source>
</evidence>
<protein>
    <submittedName>
        <fullName evidence="4">Diadenosine tetraphosphate (Ap4A) hydrolase</fullName>
    </submittedName>
</protein>
<accession>A0A1T5C0J4</accession>
<feature type="region of interest" description="Disordered" evidence="2">
    <location>
        <begin position="149"/>
        <end position="210"/>
    </location>
</feature>
<dbReference type="InterPro" id="IPR036265">
    <property type="entry name" value="HIT-like_sf"/>
</dbReference>
<reference evidence="5" key="1">
    <citation type="submission" date="2017-02" db="EMBL/GenBank/DDBJ databases">
        <authorList>
            <person name="Varghese N."/>
            <person name="Submissions S."/>
        </authorList>
    </citation>
    <scope>NUCLEOTIDE SEQUENCE [LARGE SCALE GENOMIC DNA]</scope>
    <source>
        <strain evidence="5">UM2</strain>
    </source>
</reference>